<comment type="caution">
    <text evidence="1">The sequence shown here is derived from an EMBL/GenBank/DDBJ whole genome shotgun (WGS) entry which is preliminary data.</text>
</comment>
<proteinExistence type="predicted"/>
<name>A0A4V2SWY2_9BACL</name>
<sequence length="112" mass="13289">MNHDLKLPYEMIYDERLQIRRPILHVDYDELEIDVQAEFELLCQQVCACIPEQIKCFEIEYLLTFDSLKEVEDERLFFAINEQLNDLSSRISDLNILFLHIEGSFVSHSVHA</sequence>
<dbReference type="Proteomes" id="UP000294746">
    <property type="component" value="Unassembled WGS sequence"/>
</dbReference>
<dbReference type="RefSeq" id="WP_131849674.1">
    <property type="nucleotide sequence ID" value="NZ_SLXV01000044.1"/>
</dbReference>
<dbReference type="AlphaFoldDB" id="A0A4V2SWY2"/>
<evidence type="ECO:0000313" key="1">
    <source>
        <dbReference type="EMBL" id="TCP64016.1"/>
    </source>
</evidence>
<evidence type="ECO:0000313" key="2">
    <source>
        <dbReference type="Proteomes" id="UP000294746"/>
    </source>
</evidence>
<keyword evidence="2" id="KW-1185">Reference proteome</keyword>
<dbReference type="OrthoDB" id="2989999at2"/>
<gene>
    <name evidence="1" type="ORF">EDD57_1444</name>
</gene>
<reference evidence="1 2" key="1">
    <citation type="submission" date="2019-03" db="EMBL/GenBank/DDBJ databases">
        <title>Genomic Encyclopedia of Type Strains, Phase IV (KMG-IV): sequencing the most valuable type-strain genomes for metagenomic binning, comparative biology and taxonomic classification.</title>
        <authorList>
            <person name="Goeker M."/>
        </authorList>
    </citation>
    <scope>NUCLEOTIDE SEQUENCE [LARGE SCALE GENOMIC DNA]</scope>
    <source>
        <strain evidence="1 2">DSM 46831</strain>
    </source>
</reference>
<accession>A0A4V2SWY2</accession>
<organism evidence="1 2">
    <name type="scientific">Baia soyae</name>
    <dbReference type="NCBI Taxonomy" id="1544746"/>
    <lineage>
        <taxon>Bacteria</taxon>
        <taxon>Bacillati</taxon>
        <taxon>Bacillota</taxon>
        <taxon>Bacilli</taxon>
        <taxon>Bacillales</taxon>
        <taxon>Thermoactinomycetaceae</taxon>
        <taxon>Baia</taxon>
    </lineage>
</organism>
<protein>
    <submittedName>
        <fullName evidence="1">Uncharacterized protein</fullName>
    </submittedName>
</protein>
<dbReference type="EMBL" id="SLXV01000044">
    <property type="protein sequence ID" value="TCP64016.1"/>
    <property type="molecule type" value="Genomic_DNA"/>
</dbReference>